<gene>
    <name evidence="2" type="ORF">AAHA92_03559</name>
</gene>
<evidence type="ECO:0000259" key="1">
    <source>
        <dbReference type="PROSITE" id="PS50181"/>
    </source>
</evidence>
<reference evidence="2 3" key="1">
    <citation type="submission" date="2024-06" db="EMBL/GenBank/DDBJ databases">
        <title>A chromosome level genome sequence of Diviner's sage (Salvia divinorum).</title>
        <authorList>
            <person name="Ford S.A."/>
            <person name="Ro D.-K."/>
            <person name="Ness R.W."/>
            <person name="Phillips M.A."/>
        </authorList>
    </citation>
    <scope>NUCLEOTIDE SEQUENCE [LARGE SCALE GENOMIC DNA]</scope>
    <source>
        <strain evidence="2">SAF-2024a</strain>
        <tissue evidence="2">Leaf</tissue>
    </source>
</reference>
<feature type="domain" description="F-box" evidence="1">
    <location>
        <begin position="1"/>
        <end position="40"/>
    </location>
</feature>
<organism evidence="2 3">
    <name type="scientific">Salvia divinorum</name>
    <name type="common">Maria pastora</name>
    <name type="synonym">Diviner's sage</name>
    <dbReference type="NCBI Taxonomy" id="28513"/>
    <lineage>
        <taxon>Eukaryota</taxon>
        <taxon>Viridiplantae</taxon>
        <taxon>Streptophyta</taxon>
        <taxon>Embryophyta</taxon>
        <taxon>Tracheophyta</taxon>
        <taxon>Spermatophyta</taxon>
        <taxon>Magnoliopsida</taxon>
        <taxon>eudicotyledons</taxon>
        <taxon>Gunneridae</taxon>
        <taxon>Pentapetalae</taxon>
        <taxon>asterids</taxon>
        <taxon>lamiids</taxon>
        <taxon>Lamiales</taxon>
        <taxon>Lamiaceae</taxon>
        <taxon>Nepetoideae</taxon>
        <taxon>Mentheae</taxon>
        <taxon>Salviinae</taxon>
        <taxon>Salvia</taxon>
        <taxon>Salvia subgen. Calosphace</taxon>
    </lineage>
</organism>
<sequence>MNVDILTEIFLRLPTMSLLRFKAVCKLWRDIIDSPLFRNLYTRNCNHNDRLDNIVQLKFSAYDRRVRVKINSKSLVAHRPIYGVICICTEQMVPIAICHLFLEQLKLLPPSTYPDSCRISCSDVATCFDGEDFKVVQLMPCWEHNRLHARLYSTKMDCWRELAGDGVVDDAAYDSVIPIKSFCENTHFAYWRVNSRKHKVGGDIVSRIVSFDVKNEVFRAIRLPPDYVSDYVSTKIFAKDEHSFRRFDSSAFSYDKCVKIYESRCEGSELSWHHMMNVEADTYNIVRYYPWWLTPGCVILEFYGSVFVYDYRDHKFIWKLSGYHKRLQSFDYGSTLVSHATFCDYCSSQFEKAIYNVDMLLA</sequence>
<dbReference type="Gene3D" id="1.20.1280.50">
    <property type="match status" value="1"/>
</dbReference>
<accession>A0ABD1IK19</accession>
<dbReference type="SMART" id="SM00256">
    <property type="entry name" value="FBOX"/>
    <property type="match status" value="1"/>
</dbReference>
<dbReference type="InterPro" id="IPR050796">
    <property type="entry name" value="SCF_F-box_component"/>
</dbReference>
<dbReference type="InterPro" id="IPR001810">
    <property type="entry name" value="F-box_dom"/>
</dbReference>
<dbReference type="InterPro" id="IPR036047">
    <property type="entry name" value="F-box-like_dom_sf"/>
</dbReference>
<proteinExistence type="predicted"/>
<protein>
    <recommendedName>
        <fullName evidence="1">F-box domain-containing protein</fullName>
    </recommendedName>
</protein>
<evidence type="ECO:0000313" key="2">
    <source>
        <dbReference type="EMBL" id="KAL1568158.1"/>
    </source>
</evidence>
<evidence type="ECO:0000313" key="3">
    <source>
        <dbReference type="Proteomes" id="UP001567538"/>
    </source>
</evidence>
<dbReference type="Pfam" id="PF00646">
    <property type="entry name" value="F-box"/>
    <property type="match status" value="1"/>
</dbReference>
<dbReference type="AlphaFoldDB" id="A0ABD1IK19"/>
<dbReference type="PANTHER" id="PTHR31672:SF13">
    <property type="entry name" value="F-BOX PROTEIN CPR30-LIKE"/>
    <property type="match status" value="1"/>
</dbReference>
<keyword evidence="3" id="KW-1185">Reference proteome</keyword>
<dbReference type="Proteomes" id="UP001567538">
    <property type="component" value="Unassembled WGS sequence"/>
</dbReference>
<name>A0ABD1IK19_SALDI</name>
<dbReference type="CDD" id="cd22157">
    <property type="entry name" value="F-box_AtFBW1-like"/>
    <property type="match status" value="1"/>
</dbReference>
<dbReference type="EMBL" id="JBEAFC010000002">
    <property type="protein sequence ID" value="KAL1568158.1"/>
    <property type="molecule type" value="Genomic_DNA"/>
</dbReference>
<dbReference type="PANTHER" id="PTHR31672">
    <property type="entry name" value="BNACNNG10540D PROTEIN"/>
    <property type="match status" value="1"/>
</dbReference>
<dbReference type="SUPFAM" id="SSF81383">
    <property type="entry name" value="F-box domain"/>
    <property type="match status" value="1"/>
</dbReference>
<dbReference type="PROSITE" id="PS50181">
    <property type="entry name" value="FBOX"/>
    <property type="match status" value="1"/>
</dbReference>
<comment type="caution">
    <text evidence="2">The sequence shown here is derived from an EMBL/GenBank/DDBJ whole genome shotgun (WGS) entry which is preliminary data.</text>
</comment>